<dbReference type="EMBL" id="BSKJ01000012">
    <property type="protein sequence ID" value="GLO37666.1"/>
    <property type="molecule type" value="Genomic_DNA"/>
</dbReference>
<dbReference type="InterPro" id="IPR029058">
    <property type="entry name" value="AB_hydrolase_fold"/>
</dbReference>
<sequence length="281" mass="30204">MHSQTGASQRLKWQYDEPAPGKAFFIEETFGSYKQQARLLVPDIERAAPAFVVGGARSDFTRLNPLLYRLQATGIGSLTANLSGHSLASEPGAVSPSLATNLDEARRFHAHIALGCRTLVGHSLGAAITLKLAAQLPHLNSIVLICPAVYPDHAHQLPFGPAFTAAIRKPYGFLDCDSYAFLKQFQGRVLMVIGEYDGLNSQRFGNHSGTSAGNQWLAGAERYSPIPEEVTQALMQSVSAARLQCLFLTDCDHGIAAHLRSHPAIADQVASAVAAFILNDA</sequence>
<dbReference type="RefSeq" id="WP_284356795.1">
    <property type="nucleotide sequence ID" value="NZ_BSKF01000015.1"/>
</dbReference>
<organism evidence="2 3">
    <name type="scientific">Pseudomonas putida</name>
    <name type="common">Arthrobacter siderocapsulatus</name>
    <dbReference type="NCBI Taxonomy" id="303"/>
    <lineage>
        <taxon>Bacteria</taxon>
        <taxon>Pseudomonadati</taxon>
        <taxon>Pseudomonadota</taxon>
        <taxon>Gammaproteobacteria</taxon>
        <taxon>Pseudomonadales</taxon>
        <taxon>Pseudomonadaceae</taxon>
        <taxon>Pseudomonas</taxon>
    </lineage>
</organism>
<proteinExistence type="predicted"/>
<dbReference type="Pfam" id="PF12146">
    <property type="entry name" value="Hydrolase_4"/>
    <property type="match status" value="1"/>
</dbReference>
<feature type="domain" description="Serine aminopeptidase S33" evidence="1">
    <location>
        <begin position="51"/>
        <end position="157"/>
    </location>
</feature>
<protein>
    <recommendedName>
        <fullName evidence="1">Serine aminopeptidase S33 domain-containing protein</fullName>
    </recommendedName>
</protein>
<dbReference type="SUPFAM" id="SSF53474">
    <property type="entry name" value="alpha/beta-Hydrolases"/>
    <property type="match status" value="1"/>
</dbReference>
<accession>A0AA37VNW0</accession>
<dbReference type="AlphaFoldDB" id="A0AA37VNW0"/>
<dbReference type="Proteomes" id="UP001161257">
    <property type="component" value="Unassembled WGS sequence"/>
</dbReference>
<comment type="caution">
    <text evidence="2">The sequence shown here is derived from an EMBL/GenBank/DDBJ whole genome shotgun (WGS) entry which is preliminary data.</text>
</comment>
<reference evidence="2" key="1">
    <citation type="submission" date="2023-01" db="EMBL/GenBank/DDBJ databases">
        <title>Whole-genome sequence of Pseudomonas putida NBRC 14671.</title>
        <authorList>
            <person name="Morohoshi T."/>
            <person name="Someya N."/>
        </authorList>
    </citation>
    <scope>NUCLEOTIDE SEQUENCE</scope>
    <source>
        <strain evidence="2">NBRC 14671</strain>
    </source>
</reference>
<dbReference type="Gene3D" id="3.40.50.1820">
    <property type="entry name" value="alpha/beta hydrolase"/>
    <property type="match status" value="1"/>
</dbReference>
<gene>
    <name evidence="2" type="ORF">PPUN14671_45030</name>
</gene>
<evidence type="ECO:0000259" key="1">
    <source>
        <dbReference type="Pfam" id="PF12146"/>
    </source>
</evidence>
<evidence type="ECO:0000313" key="3">
    <source>
        <dbReference type="Proteomes" id="UP001161257"/>
    </source>
</evidence>
<name>A0AA37VNW0_PSEPU</name>
<dbReference type="InterPro" id="IPR022742">
    <property type="entry name" value="Hydrolase_4"/>
</dbReference>
<evidence type="ECO:0000313" key="2">
    <source>
        <dbReference type="EMBL" id="GLO37666.1"/>
    </source>
</evidence>